<evidence type="ECO:0000313" key="1">
    <source>
        <dbReference type="EMBL" id="MCP1375367.1"/>
    </source>
</evidence>
<accession>A0ABT1FDB3</accession>
<dbReference type="EMBL" id="JAMZEK010000003">
    <property type="protein sequence ID" value="MCP1375367.1"/>
    <property type="molecule type" value="Genomic_DNA"/>
</dbReference>
<gene>
    <name evidence="1" type="ORF">NC595_15055</name>
</gene>
<organism evidence="1 2">
    <name type="scientific">Dyella lutea</name>
    <dbReference type="NCBI Taxonomy" id="2950441"/>
    <lineage>
        <taxon>Bacteria</taxon>
        <taxon>Pseudomonadati</taxon>
        <taxon>Pseudomonadota</taxon>
        <taxon>Gammaproteobacteria</taxon>
        <taxon>Lysobacterales</taxon>
        <taxon>Rhodanobacteraceae</taxon>
        <taxon>Dyella</taxon>
    </lineage>
</organism>
<proteinExistence type="predicted"/>
<name>A0ABT1FDB3_9GAMM</name>
<dbReference type="Proteomes" id="UP001204615">
    <property type="component" value="Unassembled WGS sequence"/>
</dbReference>
<dbReference type="RefSeq" id="WP_253567810.1">
    <property type="nucleotide sequence ID" value="NZ_JAMZEK010000003.1"/>
</dbReference>
<sequence length="89" mass="10238">MFKALFFIECAPAGAKASIDLAHEMTCSGRLPFVPHPGMQLSVSHDGDYFTVETVFWKVDVPDVLEVFFREDMHHDEEYFARQGWEAVR</sequence>
<keyword evidence="2" id="KW-1185">Reference proteome</keyword>
<comment type="caution">
    <text evidence="1">The sequence shown here is derived from an EMBL/GenBank/DDBJ whole genome shotgun (WGS) entry which is preliminary data.</text>
</comment>
<evidence type="ECO:0000313" key="2">
    <source>
        <dbReference type="Proteomes" id="UP001204615"/>
    </source>
</evidence>
<reference evidence="1 2" key="1">
    <citation type="submission" date="2022-06" db="EMBL/GenBank/DDBJ databases">
        <title>Dyella sp. Sa strain:Sa Genome sequencing.</title>
        <authorList>
            <person name="Park S."/>
        </authorList>
    </citation>
    <scope>NUCLEOTIDE SEQUENCE [LARGE SCALE GENOMIC DNA]</scope>
    <source>
        <strain evidence="1 2">Sa</strain>
    </source>
</reference>
<protein>
    <submittedName>
        <fullName evidence="1">Uncharacterized protein</fullName>
    </submittedName>
</protein>